<dbReference type="InterPro" id="IPR000014">
    <property type="entry name" value="PAS"/>
</dbReference>
<keyword evidence="5" id="KW-1185">Reference proteome</keyword>
<dbReference type="InterPro" id="IPR000700">
    <property type="entry name" value="PAS-assoc_C"/>
</dbReference>
<dbReference type="PROSITE" id="PS00622">
    <property type="entry name" value="HTH_LUXR_1"/>
    <property type="match status" value="1"/>
</dbReference>
<dbReference type="PROSITE" id="PS50113">
    <property type="entry name" value="PAC"/>
    <property type="match status" value="1"/>
</dbReference>
<evidence type="ECO:0000259" key="2">
    <source>
        <dbReference type="PROSITE" id="PS50112"/>
    </source>
</evidence>
<evidence type="ECO:0000256" key="1">
    <source>
        <dbReference type="ARBA" id="ARBA00023125"/>
    </source>
</evidence>
<dbReference type="NCBIfam" id="TIGR00229">
    <property type="entry name" value="sensory_box"/>
    <property type="match status" value="1"/>
</dbReference>
<dbReference type="InterPro" id="IPR036388">
    <property type="entry name" value="WH-like_DNA-bd_sf"/>
</dbReference>
<dbReference type="Pfam" id="PF00196">
    <property type="entry name" value="GerE"/>
    <property type="match status" value="1"/>
</dbReference>
<dbReference type="Pfam" id="PF08448">
    <property type="entry name" value="PAS_4"/>
    <property type="match status" value="1"/>
</dbReference>
<dbReference type="InterPro" id="IPR039420">
    <property type="entry name" value="WalR-like"/>
</dbReference>
<dbReference type="InterPro" id="IPR016032">
    <property type="entry name" value="Sig_transdc_resp-reg_C-effctor"/>
</dbReference>
<dbReference type="SMART" id="SM00421">
    <property type="entry name" value="HTH_LUXR"/>
    <property type="match status" value="1"/>
</dbReference>
<dbReference type="SMART" id="SM00091">
    <property type="entry name" value="PAS"/>
    <property type="match status" value="1"/>
</dbReference>
<accession>A0A7X6L668</accession>
<protein>
    <submittedName>
        <fullName evidence="4">PAS domain S-box protein</fullName>
    </submittedName>
</protein>
<dbReference type="PANTHER" id="PTHR43214">
    <property type="entry name" value="TWO-COMPONENT RESPONSE REGULATOR"/>
    <property type="match status" value="1"/>
</dbReference>
<dbReference type="GO" id="GO:0006355">
    <property type="term" value="P:regulation of DNA-templated transcription"/>
    <property type="evidence" value="ECO:0007669"/>
    <property type="project" value="InterPro"/>
</dbReference>
<evidence type="ECO:0000259" key="3">
    <source>
        <dbReference type="PROSITE" id="PS50113"/>
    </source>
</evidence>
<dbReference type="InterPro" id="IPR035965">
    <property type="entry name" value="PAS-like_dom_sf"/>
</dbReference>
<sequence length="256" mass="28594">MAGQIPSLDYEGLLARLVDVVYVLDAEGCFLYLNRAGTEMFGRPLTDLLGHHFSEVIAPDARQTALDQFHRGIANPGTSPYFETKILRPDGQIREMEVHAGSVLRDGRIIGRQGIGRDITEIKRLQTELADKTSRLAIIEDQQRTAMDIYRRLSFLSSQVSSQPHHIERVLDIVENTFKTELARNAGMDDTDITIIELVADGYSNQEIAERVHLSIHTIKDRVGRIITRLDARSRAGVATRALAAGLLPAHRPEPH</sequence>
<evidence type="ECO:0000313" key="5">
    <source>
        <dbReference type="Proteomes" id="UP000540698"/>
    </source>
</evidence>
<dbReference type="RefSeq" id="WP_062974251.1">
    <property type="nucleotide sequence ID" value="NZ_JAAXOS010000009.1"/>
</dbReference>
<dbReference type="SUPFAM" id="SSF46894">
    <property type="entry name" value="C-terminal effector domain of the bipartite response regulators"/>
    <property type="match status" value="1"/>
</dbReference>
<dbReference type="SMART" id="SM00086">
    <property type="entry name" value="PAC"/>
    <property type="match status" value="1"/>
</dbReference>
<dbReference type="InterPro" id="IPR001610">
    <property type="entry name" value="PAC"/>
</dbReference>
<dbReference type="PRINTS" id="PR00038">
    <property type="entry name" value="HTHLUXR"/>
</dbReference>
<dbReference type="CDD" id="cd00130">
    <property type="entry name" value="PAS"/>
    <property type="match status" value="1"/>
</dbReference>
<dbReference type="InterPro" id="IPR000792">
    <property type="entry name" value="Tscrpt_reg_LuxR_C"/>
</dbReference>
<dbReference type="Gene3D" id="3.30.450.20">
    <property type="entry name" value="PAS domain"/>
    <property type="match status" value="1"/>
</dbReference>
<dbReference type="EMBL" id="JAAXOS010000009">
    <property type="protein sequence ID" value="NKY28559.1"/>
    <property type="molecule type" value="Genomic_DNA"/>
</dbReference>
<keyword evidence="1" id="KW-0238">DNA-binding</keyword>
<feature type="domain" description="PAC" evidence="3">
    <location>
        <begin position="80"/>
        <end position="131"/>
    </location>
</feature>
<comment type="caution">
    <text evidence="4">The sequence shown here is derived from an EMBL/GenBank/DDBJ whole genome shotgun (WGS) entry which is preliminary data.</text>
</comment>
<gene>
    <name evidence="4" type="ORF">HGB38_20370</name>
</gene>
<dbReference type="SUPFAM" id="SSF55785">
    <property type="entry name" value="PYP-like sensor domain (PAS domain)"/>
    <property type="match status" value="1"/>
</dbReference>
<dbReference type="PROSITE" id="PS50112">
    <property type="entry name" value="PAS"/>
    <property type="match status" value="1"/>
</dbReference>
<proteinExistence type="predicted"/>
<evidence type="ECO:0000313" key="4">
    <source>
        <dbReference type="EMBL" id="NKY28559.1"/>
    </source>
</evidence>
<dbReference type="InterPro" id="IPR013656">
    <property type="entry name" value="PAS_4"/>
</dbReference>
<dbReference type="Proteomes" id="UP000540698">
    <property type="component" value="Unassembled WGS sequence"/>
</dbReference>
<dbReference type="Gene3D" id="1.10.10.10">
    <property type="entry name" value="Winged helix-like DNA-binding domain superfamily/Winged helix DNA-binding domain"/>
    <property type="match status" value="1"/>
</dbReference>
<dbReference type="GO" id="GO:0003677">
    <property type="term" value="F:DNA binding"/>
    <property type="evidence" value="ECO:0007669"/>
    <property type="project" value="UniProtKB-KW"/>
</dbReference>
<organism evidence="4 5">
    <name type="scientific">Nocardia gamkensis</name>
    <dbReference type="NCBI Taxonomy" id="352869"/>
    <lineage>
        <taxon>Bacteria</taxon>
        <taxon>Bacillati</taxon>
        <taxon>Actinomycetota</taxon>
        <taxon>Actinomycetes</taxon>
        <taxon>Mycobacteriales</taxon>
        <taxon>Nocardiaceae</taxon>
        <taxon>Nocardia</taxon>
    </lineage>
</organism>
<feature type="domain" description="PAS" evidence="2">
    <location>
        <begin position="13"/>
        <end position="76"/>
    </location>
</feature>
<name>A0A7X6L668_9NOCA</name>
<reference evidence="4 5" key="1">
    <citation type="submission" date="2020-04" db="EMBL/GenBank/DDBJ databases">
        <title>MicrobeNet Type strains.</title>
        <authorList>
            <person name="Nicholson A.C."/>
        </authorList>
    </citation>
    <scope>NUCLEOTIDE SEQUENCE [LARGE SCALE GENOMIC DNA]</scope>
    <source>
        <strain evidence="4 5">DSM 44956</strain>
    </source>
</reference>
<dbReference type="AlphaFoldDB" id="A0A7X6L668"/>